<accession>G2E3Q3</accession>
<dbReference type="Gene3D" id="2.60.40.10">
    <property type="entry name" value="Immunoglobulins"/>
    <property type="match status" value="1"/>
</dbReference>
<evidence type="ECO:0000256" key="2">
    <source>
        <dbReference type="ARBA" id="ARBA00004196"/>
    </source>
</evidence>
<feature type="compositionally biased region" description="Polar residues" evidence="10">
    <location>
        <begin position="8"/>
        <end position="34"/>
    </location>
</feature>
<dbReference type="SUPFAM" id="SSF53474">
    <property type="entry name" value="alpha/beta-Hydrolases"/>
    <property type="match status" value="1"/>
</dbReference>
<dbReference type="InterPro" id="IPR013783">
    <property type="entry name" value="Ig-like_fold"/>
</dbReference>
<dbReference type="GO" id="GO:0016020">
    <property type="term" value="C:membrane"/>
    <property type="evidence" value="ECO:0007669"/>
    <property type="project" value="UniProtKB-SubCell"/>
</dbReference>
<dbReference type="FunFam" id="3.80.10.10:FF:000095">
    <property type="entry name" value="LRR receptor-like serine/threonine-protein kinase GSO1"/>
    <property type="match status" value="1"/>
</dbReference>
<dbReference type="GO" id="GO:0030313">
    <property type="term" value="C:cell envelope"/>
    <property type="evidence" value="ECO:0007669"/>
    <property type="project" value="UniProtKB-SubCell"/>
</dbReference>
<keyword evidence="6" id="KW-0677">Repeat</keyword>
<evidence type="ECO:0000256" key="4">
    <source>
        <dbReference type="ARBA" id="ARBA00022692"/>
    </source>
</evidence>
<dbReference type="PANTHER" id="PTHR48059">
    <property type="entry name" value="POLYGALACTURONASE INHIBITOR 1"/>
    <property type="match status" value="1"/>
</dbReference>
<dbReference type="eggNOG" id="COG4886">
    <property type="taxonomic scope" value="Bacteria"/>
</dbReference>
<keyword evidence="5" id="KW-0732">Signal</keyword>
<dbReference type="PATRIC" id="fig|765913.3.peg.2982"/>
<dbReference type="SMART" id="SM00369">
    <property type="entry name" value="LRR_TYP"/>
    <property type="match status" value="5"/>
</dbReference>
<feature type="domain" description="DUF4214" evidence="11">
    <location>
        <begin position="1707"/>
        <end position="1769"/>
    </location>
</feature>
<keyword evidence="12" id="KW-0808">Transferase</keyword>
<dbReference type="PROSITE" id="PS51450">
    <property type="entry name" value="LRR"/>
    <property type="match status" value="1"/>
</dbReference>
<evidence type="ECO:0000259" key="11">
    <source>
        <dbReference type="Pfam" id="PF13946"/>
    </source>
</evidence>
<keyword evidence="3" id="KW-0433">Leucine-rich repeat</keyword>
<dbReference type="eggNOG" id="COG3386">
    <property type="taxonomic scope" value="Bacteria"/>
</dbReference>
<dbReference type="PANTHER" id="PTHR48059:SF30">
    <property type="entry name" value="OS06G0587000 PROTEIN"/>
    <property type="match status" value="1"/>
</dbReference>
<dbReference type="InterPro" id="IPR003386">
    <property type="entry name" value="LACT/PDAT_acylTrfase"/>
</dbReference>
<dbReference type="FunFam" id="3.80.10.10:FF:000453">
    <property type="entry name" value="Leucine-rich receptor-like protein kinase family protein"/>
    <property type="match status" value="1"/>
</dbReference>
<organism evidence="12 13">
    <name type="scientific">Thiorhodococcus drewsii AZ1</name>
    <dbReference type="NCBI Taxonomy" id="765913"/>
    <lineage>
        <taxon>Bacteria</taxon>
        <taxon>Pseudomonadati</taxon>
        <taxon>Pseudomonadota</taxon>
        <taxon>Gammaproteobacteria</taxon>
        <taxon>Chromatiales</taxon>
        <taxon>Chromatiaceae</taxon>
        <taxon>Thiorhodococcus</taxon>
    </lineage>
</organism>
<dbReference type="InterPro" id="IPR003591">
    <property type="entry name" value="Leu-rich_rpt_typical-subtyp"/>
</dbReference>
<dbReference type="InterPro" id="IPR032675">
    <property type="entry name" value="LRR_dom_sf"/>
</dbReference>
<evidence type="ECO:0000256" key="3">
    <source>
        <dbReference type="ARBA" id="ARBA00022614"/>
    </source>
</evidence>
<sequence>MTVRFLGSTLSTSNDNPPVVTINTPGGGSNNPKTNGFSLEVTVTDDIGLVAATYDVQTSSGSSTGQKGSADLTGTGATAIFAIDLDSLESGSYKIEVGATDTSHQQADQQYYWFQKSEISETWGIPSTERQALIALYNATNGPQWKDHTGWLGAVGTECTWPVWYGILCSRDSTGQVHVASLELPDNRLSGSLPTELEQLTELRYINLENNKLTGSFPLSLLNLNQLARIKFGHNQFNGTIPEALGNLDLITLDLRNNQFSGAIPATLGNMGQLGRLELGNNQLSGDIPKELGDLDQIQWLAIENNQLTGSIPRELGGLDHLKGLKLNLNQLSGALPPELGDLGKLTYLGLDDNQLSGAIPSELGNLDQLGWLELGNNQLTGTIPEELGNLGQLIWLNLGGNQLSGAIPPELANLGKIEGLTVYNNQLSGPIPAALGNLETLTYLSLESNKFSGDVPGEIGQLSNLTELYLNNNNITGIAKGLAQLNTLSVLKVADNCLKASTLDSAVVSFLDANDPGWENSQKTTCGIPEPGPGNKPVVSQVSIGATGSLFGGSFMITDSDGDEVKNLRVFFSDGKGNVCHTDYLKAGYEVPVETGLINFSTRDCVTLLDSSSDITWEVEAYDTQGLHADPVQGKVVRTSSNHVPVGATVRWDSVPDELQVGVSYTLELSLVDSSGVIVSGFSGPAAMWATGIDIETLGGLDAGGRRLVWFDGGQAYITGFRAITEGLGALSVQVPVVFDSQMTATAEGSRALGVDSKLTSGVGSLDSQHPISSILYGNCEEAYLNTIVRVPLTQKGIPITGTLQYRLSETSPWVSMEKKKYFYSIATREEWNSRTPILQLGKSIDIRYKLDESWITAGYTDNSSEYQYRYTHTACDHGNTSYTVPSKGLFAKPVFVNQGRPVLLVHGIFGSTLGARSARYPRMPKQICQKAQGGRDAAFNDPDCDNLEFFTTWGPQVPVFGMDPTGWTDLESDLIARGFVVYRVAWDWRATLHDNVYNYLIPAIDNALNDAKNRNSRYEKVDIIAHSMGGLLTRYLIQLSGQLQANQIDRFIMIGTPNGGSVKTYYFLSAADPLSLDISTEELGLAGRVIAPLFYSSTANNLFIAAFGSALLRDSRNNLDDEANIDEGGGVYGYTDKWRGDTRLRRRAIRALAPGGNALLPLSNAKIFGPLRYGHTTEENYELERLYAVRDRNLICNPLSADGLKNPLSPDKIETWLILTDKPQAHMPRYAFVYNPACQSSTCSDDIDNYWPQTDSSTNNFVFESANGDGTVPTDLAKMGLEALDSAGNDCILEIGNNDHGTQPDDPVIQEKIFEILQAGRASLESASMVGNLSSDLALTSAQSAEAVETSEIRVQVWEALPLMLTGPGGTIGNASEESDTSLLDGEFSTESNATSLLLRDFDAGRYSIQIHPRIGFEDRLFFIDFETRVNGEMRTLRASVLKTDGVDEISFDLSDDGALSIVDQPKRPIDLSVSYSEDQSETILTWVAPADTTVTGYRIFSREEGSLNFQLDEELAGTLTRYTDNTPAVASGSSALAREYVIVAINANGKESFVSSIVSSRSLESPDDIALAPSDSQSIPQWVYSNPAVVSGINVPVSISIANGEYSIDDVSFTTEPGIVQSGQSVTVRVAESDFADPNVQATLSVGGRTFFFSTDEIEQVQRDTAWRATEIYIATMGYSPDNEGLQYWIGNIDDAGWTPTAVAQSFFDQPLVKEKYPDDLGYEELIEALYQNIFGRSADADGKAYWLEQLNAGLVRRNEMIITLIEGGWANPDAVDDMARFGNQVKVGLAFAAEQAVREIAYSRLSEEQQTRLRMLGAQILMVVTADNETRSTAIASIPDLLDSL</sequence>
<keyword evidence="12" id="KW-0012">Acyltransferase</keyword>
<keyword evidence="9" id="KW-0325">Glycoprotein</keyword>
<dbReference type="InterPro" id="IPR025282">
    <property type="entry name" value="DUF4214"/>
</dbReference>
<comment type="subcellular location">
    <subcellularLocation>
        <location evidence="2">Cell envelope</location>
    </subcellularLocation>
    <subcellularLocation>
        <location evidence="1">Membrane</location>
        <topology evidence="1">Single-pass membrane protein</topology>
    </subcellularLocation>
</comment>
<gene>
    <name evidence="12" type="ORF">ThidrDRAFT_2916</name>
</gene>
<dbReference type="Gene3D" id="3.40.50.1820">
    <property type="entry name" value="alpha/beta hydrolase"/>
    <property type="match status" value="1"/>
</dbReference>
<dbReference type="Proteomes" id="UP000004200">
    <property type="component" value="Unassembled WGS sequence"/>
</dbReference>
<dbReference type="GO" id="GO:0006952">
    <property type="term" value="P:defense response"/>
    <property type="evidence" value="ECO:0007669"/>
    <property type="project" value="UniProtKB-ARBA"/>
</dbReference>
<feature type="region of interest" description="Disordered" evidence="10">
    <location>
        <begin position="1"/>
        <end position="34"/>
    </location>
</feature>
<dbReference type="Pfam" id="PF00560">
    <property type="entry name" value="LRR_1"/>
    <property type="match status" value="6"/>
</dbReference>
<dbReference type="EMBL" id="AFWT01000020">
    <property type="protein sequence ID" value="EGV30166.1"/>
    <property type="molecule type" value="Genomic_DNA"/>
</dbReference>
<dbReference type="eggNOG" id="COG1075">
    <property type="taxonomic scope" value="Bacteria"/>
</dbReference>
<dbReference type="InterPro" id="IPR029058">
    <property type="entry name" value="AB_hydrolase_fold"/>
</dbReference>
<evidence type="ECO:0000313" key="12">
    <source>
        <dbReference type="EMBL" id="EGV30166.1"/>
    </source>
</evidence>
<evidence type="ECO:0000256" key="5">
    <source>
        <dbReference type="ARBA" id="ARBA00022729"/>
    </source>
</evidence>
<keyword evidence="7" id="KW-1133">Transmembrane helix</keyword>
<name>G2E3Q3_9GAMM</name>
<dbReference type="SUPFAM" id="SSF52047">
    <property type="entry name" value="RNI-like"/>
    <property type="match status" value="1"/>
</dbReference>
<dbReference type="InterPro" id="IPR001611">
    <property type="entry name" value="Leu-rich_rpt"/>
</dbReference>
<evidence type="ECO:0000256" key="9">
    <source>
        <dbReference type="ARBA" id="ARBA00023180"/>
    </source>
</evidence>
<evidence type="ECO:0000256" key="1">
    <source>
        <dbReference type="ARBA" id="ARBA00004167"/>
    </source>
</evidence>
<evidence type="ECO:0000256" key="7">
    <source>
        <dbReference type="ARBA" id="ARBA00022989"/>
    </source>
</evidence>
<protein>
    <submittedName>
        <fullName evidence="12">Lecithin:cholesterol acyltransferase</fullName>
    </submittedName>
</protein>
<evidence type="ECO:0000256" key="6">
    <source>
        <dbReference type="ARBA" id="ARBA00022737"/>
    </source>
</evidence>
<comment type="caution">
    <text evidence="12">The sequence shown here is derived from an EMBL/GenBank/DDBJ whole genome shotgun (WGS) entry which is preliminary data.</text>
</comment>
<dbReference type="eggNOG" id="COG5549">
    <property type="taxonomic scope" value="Bacteria"/>
</dbReference>
<dbReference type="Gene3D" id="3.80.10.10">
    <property type="entry name" value="Ribonuclease Inhibitor"/>
    <property type="match status" value="3"/>
</dbReference>
<dbReference type="GO" id="GO:0051707">
    <property type="term" value="P:response to other organism"/>
    <property type="evidence" value="ECO:0007669"/>
    <property type="project" value="UniProtKB-ARBA"/>
</dbReference>
<dbReference type="STRING" id="765913.ThidrDRAFT_2916"/>
<proteinExistence type="predicted"/>
<dbReference type="OrthoDB" id="9790784at2"/>
<dbReference type="Pfam" id="PF13855">
    <property type="entry name" value="LRR_8"/>
    <property type="match status" value="1"/>
</dbReference>
<evidence type="ECO:0000256" key="10">
    <source>
        <dbReference type="SAM" id="MobiDB-lite"/>
    </source>
</evidence>
<keyword evidence="4" id="KW-0812">Transmembrane</keyword>
<dbReference type="GO" id="GO:0006629">
    <property type="term" value="P:lipid metabolic process"/>
    <property type="evidence" value="ECO:0007669"/>
    <property type="project" value="InterPro"/>
</dbReference>
<evidence type="ECO:0000313" key="13">
    <source>
        <dbReference type="Proteomes" id="UP000004200"/>
    </source>
</evidence>
<dbReference type="InterPro" id="IPR051848">
    <property type="entry name" value="PGIP"/>
</dbReference>
<keyword evidence="13" id="KW-1185">Reference proteome</keyword>
<dbReference type="Pfam" id="PF13946">
    <property type="entry name" value="DUF4214"/>
    <property type="match status" value="1"/>
</dbReference>
<dbReference type="RefSeq" id="WP_007041629.1">
    <property type="nucleotide sequence ID" value="NZ_AFWT01000020.1"/>
</dbReference>
<reference evidence="12 13" key="1">
    <citation type="submission" date="2011-06" db="EMBL/GenBank/DDBJ databases">
        <title>The draft genome of Thiorhodococcus drewsii AZ1.</title>
        <authorList>
            <consortium name="US DOE Joint Genome Institute (JGI-PGF)"/>
            <person name="Lucas S."/>
            <person name="Han J."/>
            <person name="Lapidus A."/>
            <person name="Cheng J.-F."/>
            <person name="Goodwin L."/>
            <person name="Pitluck S."/>
            <person name="Peters L."/>
            <person name="Land M.L."/>
            <person name="Hauser L."/>
            <person name="Vogl K."/>
            <person name="Liu Z."/>
            <person name="Imhoff J."/>
            <person name="Thiel V."/>
            <person name="Frigaard N.-U."/>
            <person name="Bryant D.A."/>
            <person name="Woyke T.J."/>
        </authorList>
    </citation>
    <scope>NUCLEOTIDE SEQUENCE [LARGE SCALE GENOMIC DNA]</scope>
    <source>
        <strain evidence="12 13">AZ1</strain>
    </source>
</reference>
<evidence type="ECO:0000256" key="8">
    <source>
        <dbReference type="ARBA" id="ARBA00023136"/>
    </source>
</evidence>
<dbReference type="Pfam" id="PF02450">
    <property type="entry name" value="LCAT"/>
    <property type="match status" value="1"/>
</dbReference>
<dbReference type="GO" id="GO:0008374">
    <property type="term" value="F:O-acyltransferase activity"/>
    <property type="evidence" value="ECO:0007669"/>
    <property type="project" value="InterPro"/>
</dbReference>
<keyword evidence="8" id="KW-0472">Membrane</keyword>